<dbReference type="InterPro" id="IPR012347">
    <property type="entry name" value="Ferritin-like"/>
</dbReference>
<sequence>MNRMIEYLTGMNVLTDQVIATDLLIAAKSGVRNYAMAVTETTSPEIRQTLIRQLDEAIDMHEQMVNYMIGKDWYHPWDAEEQLRLDLKNAETALNLH</sequence>
<dbReference type="PANTHER" id="PTHR39183">
    <property type="entry name" value="SPORE COAT PROTEIN F-LIKE PROTEIN YHCQ"/>
    <property type="match status" value="1"/>
</dbReference>
<evidence type="ECO:0000256" key="3">
    <source>
        <dbReference type="ARBA" id="ARBA00024344"/>
    </source>
</evidence>
<protein>
    <submittedName>
        <fullName evidence="4">Spore coat protein</fullName>
    </submittedName>
</protein>
<evidence type="ECO:0000256" key="2">
    <source>
        <dbReference type="ARBA" id="ARBA00024325"/>
    </source>
</evidence>
<dbReference type="InterPro" id="IPR012851">
    <property type="entry name" value="Spore_coat_CotF-like"/>
</dbReference>
<evidence type="ECO:0000313" key="5">
    <source>
        <dbReference type="Proteomes" id="UP000564644"/>
    </source>
</evidence>
<keyword evidence="1" id="KW-0749">Sporulation</keyword>
<reference evidence="4 5" key="1">
    <citation type="submission" date="2020-08" db="EMBL/GenBank/DDBJ databases">
        <title>Cohnella phylogeny.</title>
        <authorList>
            <person name="Dunlap C."/>
        </authorList>
    </citation>
    <scope>NUCLEOTIDE SEQUENCE [LARGE SCALE GENOMIC DNA]</scope>
    <source>
        <strain evidence="4 5">CBP 2801</strain>
    </source>
</reference>
<dbReference type="EMBL" id="JACJVO010000021">
    <property type="protein sequence ID" value="MBB6732763.1"/>
    <property type="molecule type" value="Genomic_DNA"/>
</dbReference>
<dbReference type="Proteomes" id="UP000564644">
    <property type="component" value="Unassembled WGS sequence"/>
</dbReference>
<proteinExistence type="inferred from homology"/>
<dbReference type="GO" id="GO:0030435">
    <property type="term" value="P:sporulation resulting in formation of a cellular spore"/>
    <property type="evidence" value="ECO:0007669"/>
    <property type="project" value="UniProtKB-KW"/>
</dbReference>
<dbReference type="Gene3D" id="1.20.1260.10">
    <property type="match status" value="1"/>
</dbReference>
<name>A0A7X0SMJ9_9BACL</name>
<keyword evidence="4" id="KW-0167">Capsid protein</keyword>
<comment type="subcellular location">
    <subcellularLocation>
        <location evidence="2">Spore coat</location>
    </subcellularLocation>
</comment>
<keyword evidence="5" id="KW-1185">Reference proteome</keyword>
<dbReference type="RefSeq" id="WP_185130418.1">
    <property type="nucleotide sequence ID" value="NZ_JACJVO010000021.1"/>
</dbReference>
<keyword evidence="4" id="KW-0946">Virion</keyword>
<dbReference type="AlphaFoldDB" id="A0A7X0SMJ9"/>
<gene>
    <name evidence="4" type="ORF">H7C18_17750</name>
</gene>
<dbReference type="Pfam" id="PF07875">
    <property type="entry name" value="Coat_F"/>
    <property type="match status" value="1"/>
</dbReference>
<evidence type="ECO:0000256" key="1">
    <source>
        <dbReference type="ARBA" id="ARBA00022969"/>
    </source>
</evidence>
<organism evidence="4 5">
    <name type="scientific">Cohnella zeiphila</name>
    <dbReference type="NCBI Taxonomy" id="2761120"/>
    <lineage>
        <taxon>Bacteria</taxon>
        <taxon>Bacillati</taxon>
        <taxon>Bacillota</taxon>
        <taxon>Bacilli</taxon>
        <taxon>Bacillales</taxon>
        <taxon>Paenibacillaceae</taxon>
        <taxon>Cohnella</taxon>
    </lineage>
</organism>
<evidence type="ECO:0000313" key="4">
    <source>
        <dbReference type="EMBL" id="MBB6732763.1"/>
    </source>
</evidence>
<comment type="similarity">
    <text evidence="3">Belongs to the CotF family.</text>
</comment>
<dbReference type="PANTHER" id="PTHR39183:SF1">
    <property type="entry name" value="SPORE COAT PROTEIN F-LIKE PROTEIN YHCQ"/>
    <property type="match status" value="1"/>
</dbReference>
<comment type="caution">
    <text evidence="4">The sequence shown here is derived from an EMBL/GenBank/DDBJ whole genome shotgun (WGS) entry which is preliminary data.</text>
</comment>
<accession>A0A7X0SMJ9</accession>